<name>A0ABQ9SUD4_9PEZI</name>
<feature type="non-terminal residue" evidence="1">
    <location>
        <position position="1"/>
    </location>
</feature>
<sequence length="119" mass="13746">DAEQDEVSWCNHPPEIETSTDRWLNRRNISALPAAAMVCKFVRHRGWGRLRLKCFNMAPVNPVRTWLSPFFLLVSLAERHWSLVEMFGQKINKKSPSYRISMPTVTAMVPPIPRDLSLV</sequence>
<dbReference type="EMBL" id="MOPA01000003">
    <property type="protein sequence ID" value="KAK1543136.1"/>
    <property type="molecule type" value="Genomic_DNA"/>
</dbReference>
<keyword evidence="2" id="KW-1185">Reference proteome</keyword>
<gene>
    <name evidence="1" type="ORF">CPAR01_03769</name>
</gene>
<accession>A0ABQ9SUD4</accession>
<evidence type="ECO:0000313" key="2">
    <source>
        <dbReference type="Proteomes" id="UP001241169"/>
    </source>
</evidence>
<protein>
    <submittedName>
        <fullName evidence="1">Uncharacterized protein</fullName>
    </submittedName>
</protein>
<organism evidence="1 2">
    <name type="scientific">Colletotrichum paranaense</name>
    <dbReference type="NCBI Taxonomy" id="1914294"/>
    <lineage>
        <taxon>Eukaryota</taxon>
        <taxon>Fungi</taxon>
        <taxon>Dikarya</taxon>
        <taxon>Ascomycota</taxon>
        <taxon>Pezizomycotina</taxon>
        <taxon>Sordariomycetes</taxon>
        <taxon>Hypocreomycetidae</taxon>
        <taxon>Glomerellales</taxon>
        <taxon>Glomerellaceae</taxon>
        <taxon>Colletotrichum</taxon>
        <taxon>Colletotrichum acutatum species complex</taxon>
    </lineage>
</organism>
<comment type="caution">
    <text evidence="1">The sequence shown here is derived from an EMBL/GenBank/DDBJ whole genome shotgun (WGS) entry which is preliminary data.</text>
</comment>
<dbReference type="RefSeq" id="XP_060352261.1">
    <property type="nucleotide sequence ID" value="XM_060488055.1"/>
</dbReference>
<proteinExistence type="predicted"/>
<reference evidence="1 2" key="1">
    <citation type="submission" date="2016-10" db="EMBL/GenBank/DDBJ databases">
        <title>The genome sequence of Colletotrichum fioriniae PJ7.</title>
        <authorList>
            <person name="Baroncelli R."/>
        </authorList>
    </citation>
    <scope>NUCLEOTIDE SEQUENCE [LARGE SCALE GENOMIC DNA]</scope>
    <source>
        <strain evidence="1 2">IMI 384185</strain>
    </source>
</reference>
<dbReference type="Proteomes" id="UP001241169">
    <property type="component" value="Unassembled WGS sequence"/>
</dbReference>
<evidence type="ECO:0000313" key="1">
    <source>
        <dbReference type="EMBL" id="KAK1543136.1"/>
    </source>
</evidence>
<dbReference type="GeneID" id="85371954"/>